<organism evidence="2 3">
    <name type="scientific">Streptomyces phage Comrade</name>
    <dbReference type="NCBI Taxonomy" id="2301714"/>
    <lineage>
        <taxon>Viruses</taxon>
        <taxon>Duplodnaviria</taxon>
        <taxon>Heunggongvirae</taxon>
        <taxon>Uroviricota</taxon>
        <taxon>Caudoviricetes</taxon>
        <taxon>Stanwilliamsviridae</taxon>
        <taxon>Loccivirinae</taxon>
        <taxon>Gilsonvirus</taxon>
        <taxon>Gilsonvirus comrade</taxon>
    </lineage>
</organism>
<dbReference type="EMBL" id="MH651172">
    <property type="protein sequence ID" value="AXQ63408.1"/>
    <property type="molecule type" value="Genomic_DNA"/>
</dbReference>
<sequence>MKYNLVQVEDGGEANLTVVHDGEMYVATDSHPNFQRIVAGLAVGDESVVELFDVQKTAQRRFDRLSERVTVANGKVYLDGEEADNALTQQVIHFVNQGVEDFKPLVAFFEKVETNPNSHSREQLYTWLRDRNITLTEDGNFIAYKGVRVENDEYFSISTGKAISNGVEYNGAIPNPLGAIVEMPRSEVQHNPAVGCHTGLHAGTWGYASGFARGAVLTVEINPRDVVSVPTDCDAAKLRVCRYIVKDVTETELDAAVYSTYPDLDGYDDEEYDDYGYEDDDEPDVDTEETPQVQSEEKEVTESTGVVTADVSSAITWRPVESNWAPEDPDAPWNRV</sequence>
<dbReference type="RefSeq" id="YP_009840932.1">
    <property type="nucleotide sequence ID" value="NC_048728.1"/>
</dbReference>
<evidence type="ECO:0000313" key="3">
    <source>
        <dbReference type="Proteomes" id="UP000262230"/>
    </source>
</evidence>
<dbReference type="Proteomes" id="UP000262230">
    <property type="component" value="Segment"/>
</dbReference>
<feature type="compositionally biased region" description="Acidic residues" evidence="1">
    <location>
        <begin position="265"/>
        <end position="289"/>
    </location>
</feature>
<dbReference type="GeneID" id="55611142"/>
<keyword evidence="3" id="KW-1185">Reference proteome</keyword>
<reference evidence="2 3" key="1">
    <citation type="submission" date="2018-07" db="EMBL/GenBank/DDBJ databases">
        <authorList>
            <person name="Khadka D."/>
            <person name="Jones J."/>
            <person name="Carrillo K."/>
            <person name="Beckwith M.D."/>
            <person name="Griffiths E.C."/>
            <person name="LeFan V.M."/>
            <person name="Nayek S."/>
            <person name="Layton S.R."/>
            <person name="Kim T."/>
            <person name="Hughes L."/>
            <person name="Garlena R.A."/>
            <person name="Russell D.A."/>
            <person name="Pope W.H."/>
            <person name="Jacobs-Sera D."/>
            <person name="Hatfull G.F."/>
        </authorList>
    </citation>
    <scope>NUCLEOTIDE SEQUENCE [LARGE SCALE GENOMIC DNA]</scope>
</reference>
<evidence type="ECO:0000256" key="1">
    <source>
        <dbReference type="SAM" id="MobiDB-lite"/>
    </source>
</evidence>
<name>A0A385DXA2_9CAUD</name>
<protein>
    <submittedName>
        <fullName evidence="2">RIIB-like protein</fullName>
    </submittedName>
</protein>
<proteinExistence type="predicted"/>
<feature type="region of interest" description="Disordered" evidence="1">
    <location>
        <begin position="261"/>
        <end position="307"/>
    </location>
</feature>
<dbReference type="KEGG" id="vg:55611142"/>
<accession>A0A385DXA2</accession>
<evidence type="ECO:0000313" key="2">
    <source>
        <dbReference type="EMBL" id="AXQ63408.1"/>
    </source>
</evidence>
<gene>
    <name evidence="2" type="primary">164</name>
    <name evidence="2" type="ORF">SEA_COMRADE_164</name>
</gene>